<evidence type="ECO:0000313" key="6">
    <source>
        <dbReference type="Proteomes" id="UP000234240"/>
    </source>
</evidence>
<evidence type="ECO:0000256" key="3">
    <source>
        <dbReference type="ARBA" id="ARBA00023163"/>
    </source>
</evidence>
<evidence type="ECO:0000259" key="4">
    <source>
        <dbReference type="PROSITE" id="PS51118"/>
    </source>
</evidence>
<dbReference type="EMBL" id="PJZF01000020">
    <property type="protein sequence ID" value="PLR32627.1"/>
    <property type="molecule type" value="Genomic_DNA"/>
</dbReference>
<keyword evidence="3" id="KW-0804">Transcription</keyword>
<dbReference type="InterPro" id="IPR036390">
    <property type="entry name" value="WH_DNA-bd_sf"/>
</dbReference>
<dbReference type="OrthoDB" id="9807069at2"/>
<protein>
    <submittedName>
        <fullName evidence="5">Transcriptional regulator</fullName>
    </submittedName>
</protein>
<dbReference type="RefSeq" id="WP_101817888.1">
    <property type="nucleotide sequence ID" value="NZ_PJZF01000020.1"/>
</dbReference>
<dbReference type="PROSITE" id="PS51118">
    <property type="entry name" value="HTH_HXLR"/>
    <property type="match status" value="1"/>
</dbReference>
<dbReference type="PANTHER" id="PTHR33204">
    <property type="entry name" value="TRANSCRIPTIONAL REGULATOR, MARR FAMILY"/>
    <property type="match status" value="1"/>
</dbReference>
<dbReference type="GO" id="GO:0003677">
    <property type="term" value="F:DNA binding"/>
    <property type="evidence" value="ECO:0007669"/>
    <property type="project" value="UniProtKB-KW"/>
</dbReference>
<proteinExistence type="predicted"/>
<dbReference type="Pfam" id="PF01638">
    <property type="entry name" value="HxlR"/>
    <property type="match status" value="1"/>
</dbReference>
<dbReference type="Proteomes" id="UP000234240">
    <property type="component" value="Unassembled WGS sequence"/>
</dbReference>
<keyword evidence="1" id="KW-0805">Transcription regulation</keyword>
<organism evidence="5 6">
    <name type="scientific">Chimaeribacter californicus</name>
    <dbReference type="NCBI Taxonomy" id="2060067"/>
    <lineage>
        <taxon>Bacteria</taxon>
        <taxon>Pseudomonadati</taxon>
        <taxon>Pseudomonadota</taxon>
        <taxon>Gammaproteobacteria</taxon>
        <taxon>Enterobacterales</taxon>
        <taxon>Yersiniaceae</taxon>
        <taxon>Chimaeribacter</taxon>
    </lineage>
</organism>
<gene>
    <name evidence="5" type="ORF">CYR55_18535</name>
</gene>
<dbReference type="Gene3D" id="1.10.10.10">
    <property type="entry name" value="Winged helix-like DNA-binding domain superfamily/Winged helix DNA-binding domain"/>
    <property type="match status" value="1"/>
</dbReference>
<dbReference type="AlphaFoldDB" id="A0A2N5DYH9"/>
<dbReference type="SUPFAM" id="SSF46785">
    <property type="entry name" value="Winged helix' DNA-binding domain"/>
    <property type="match status" value="1"/>
</dbReference>
<feature type="domain" description="HTH hxlR-type" evidence="4">
    <location>
        <begin position="22"/>
        <end position="120"/>
    </location>
</feature>
<name>A0A2N5DYH9_9GAMM</name>
<sequence>MSEKINKEEQAIRPGKLLDVNCPSREILQHISSRWGILILIALDKDTMRFSELKRKINGISERMLAQTLQTFEKDGFINRKMLPVIPPHTEYSLTPMGLELYQRVIQLSDWIEINLLRILPSEGTVESGQKKEDR</sequence>
<dbReference type="InterPro" id="IPR036388">
    <property type="entry name" value="WH-like_DNA-bd_sf"/>
</dbReference>
<dbReference type="InterPro" id="IPR002577">
    <property type="entry name" value="HTH_HxlR"/>
</dbReference>
<evidence type="ECO:0000313" key="5">
    <source>
        <dbReference type="EMBL" id="PLR32627.1"/>
    </source>
</evidence>
<keyword evidence="6" id="KW-1185">Reference proteome</keyword>
<keyword evidence="2" id="KW-0238">DNA-binding</keyword>
<accession>A0A2N5DYH9</accession>
<comment type="caution">
    <text evidence="5">The sequence shown here is derived from an EMBL/GenBank/DDBJ whole genome shotgun (WGS) entry which is preliminary data.</text>
</comment>
<reference evidence="5 6" key="1">
    <citation type="submission" date="2017-12" db="EMBL/GenBank/DDBJ databases">
        <title>Characterization of six clinical isolates of Enterochimera gen. nov., a novel genus of the Yersiniaciae family and the three species Enterochimera arupensis sp. nov., Enterochimera coloradensis sp. nov, and Enterochimera californica sp. nov.</title>
        <authorList>
            <person name="Rossi A."/>
            <person name="Fisher M."/>
        </authorList>
    </citation>
    <scope>NUCLEOTIDE SEQUENCE [LARGE SCALE GENOMIC DNA]</scope>
    <source>
        <strain evidence="6">2015-Iso6</strain>
    </source>
</reference>
<dbReference type="PANTHER" id="PTHR33204:SF37">
    <property type="entry name" value="HTH-TYPE TRANSCRIPTIONAL REGULATOR YODB"/>
    <property type="match status" value="1"/>
</dbReference>
<evidence type="ECO:0000256" key="2">
    <source>
        <dbReference type="ARBA" id="ARBA00023125"/>
    </source>
</evidence>
<evidence type="ECO:0000256" key="1">
    <source>
        <dbReference type="ARBA" id="ARBA00023015"/>
    </source>
</evidence>